<evidence type="ECO:0000313" key="1">
    <source>
        <dbReference type="EMBL" id="MEQ2378666.1"/>
    </source>
</evidence>
<gene>
    <name evidence="1" type="ORF">WMO14_02025</name>
</gene>
<proteinExistence type="predicted"/>
<organism evidence="1 2">
    <name type="scientific">[Lactobacillus] rogosae</name>
    <dbReference type="NCBI Taxonomy" id="706562"/>
    <lineage>
        <taxon>Bacteria</taxon>
        <taxon>Bacillati</taxon>
        <taxon>Bacillota</taxon>
        <taxon>Clostridia</taxon>
        <taxon>Lachnospirales</taxon>
        <taxon>Lachnospiraceae</taxon>
        <taxon>Lachnospira</taxon>
    </lineage>
</organism>
<accession>A0ABV1BW77</accession>
<dbReference type="RefSeq" id="WP_055174837.1">
    <property type="nucleotide sequence ID" value="NZ_DAWDAH010000003.1"/>
</dbReference>
<keyword evidence="2" id="KW-1185">Reference proteome</keyword>
<dbReference type="EMBL" id="JBBMER010000001">
    <property type="protein sequence ID" value="MEQ2378666.1"/>
    <property type="molecule type" value="Genomic_DNA"/>
</dbReference>
<name>A0ABV1BW77_9FIRM</name>
<reference evidence="1 2" key="1">
    <citation type="submission" date="2024-03" db="EMBL/GenBank/DDBJ databases">
        <title>Human intestinal bacterial collection.</title>
        <authorList>
            <person name="Pauvert C."/>
            <person name="Hitch T.C.A."/>
            <person name="Clavel T."/>
        </authorList>
    </citation>
    <scope>NUCLEOTIDE SEQUENCE [LARGE SCALE GENOMIC DNA]</scope>
    <source>
        <strain evidence="1 2">CLA-AA-H255</strain>
    </source>
</reference>
<evidence type="ECO:0008006" key="3">
    <source>
        <dbReference type="Google" id="ProtNLM"/>
    </source>
</evidence>
<protein>
    <recommendedName>
        <fullName evidence="3">DNA binding HTH domain-containing protein</fullName>
    </recommendedName>
</protein>
<sequence length="115" mass="13432">MYDLNVLIFDINKTAEDEEQVKTLNNLLSLFGGKAEIKNTFDRNQLVLSYDEEKLKKWKTRNAGRTSNYYNLSVKEVREMINTLGAEQAATKLGMTKQGMYKRLKRCLEINTERF</sequence>
<dbReference type="Proteomes" id="UP001442364">
    <property type="component" value="Unassembled WGS sequence"/>
</dbReference>
<evidence type="ECO:0000313" key="2">
    <source>
        <dbReference type="Proteomes" id="UP001442364"/>
    </source>
</evidence>
<comment type="caution">
    <text evidence="1">The sequence shown here is derived from an EMBL/GenBank/DDBJ whole genome shotgun (WGS) entry which is preliminary data.</text>
</comment>